<keyword evidence="1" id="KW-0472">Membrane</keyword>
<evidence type="ECO:0000313" key="3">
    <source>
        <dbReference type="Proteomes" id="UP000252519"/>
    </source>
</evidence>
<dbReference type="AlphaFoldDB" id="A0A368HAN2"/>
<keyword evidence="3" id="KW-1185">Reference proteome</keyword>
<keyword evidence="1" id="KW-0812">Transmembrane</keyword>
<reference evidence="2 3" key="1">
    <citation type="submission" date="2014-10" db="EMBL/GenBank/DDBJ databases">
        <title>Draft genome of the hookworm Ancylostoma caninum.</title>
        <authorList>
            <person name="Mitreva M."/>
        </authorList>
    </citation>
    <scope>NUCLEOTIDE SEQUENCE [LARGE SCALE GENOMIC DNA]</scope>
    <source>
        <strain evidence="2 3">Baltimore</strain>
    </source>
</reference>
<proteinExistence type="predicted"/>
<evidence type="ECO:0000256" key="1">
    <source>
        <dbReference type="SAM" id="Phobius"/>
    </source>
</evidence>
<accession>A0A368HAN2</accession>
<protein>
    <submittedName>
        <fullName evidence="2">Uncharacterized protein</fullName>
    </submittedName>
</protein>
<dbReference type="Proteomes" id="UP000252519">
    <property type="component" value="Unassembled WGS sequence"/>
</dbReference>
<evidence type="ECO:0000313" key="2">
    <source>
        <dbReference type="EMBL" id="RCN53596.1"/>
    </source>
</evidence>
<sequence>MFVVENSFGHFLVTMTRCTPFPSLRMAAMLLLDVSIALCLYGIFRVVNCCKAMLAKNVRAAFLK</sequence>
<name>A0A368HAN2_ANCCA</name>
<dbReference type="EMBL" id="JOJR01000001">
    <property type="protein sequence ID" value="RCN53596.1"/>
    <property type="molecule type" value="Genomic_DNA"/>
</dbReference>
<comment type="caution">
    <text evidence="2">The sequence shown here is derived from an EMBL/GenBank/DDBJ whole genome shotgun (WGS) entry which is preliminary data.</text>
</comment>
<keyword evidence="1" id="KW-1133">Transmembrane helix</keyword>
<feature type="transmembrane region" description="Helical" evidence="1">
    <location>
        <begin position="24"/>
        <end position="44"/>
    </location>
</feature>
<gene>
    <name evidence="2" type="ORF">ANCCAN_00090</name>
</gene>
<organism evidence="2 3">
    <name type="scientific">Ancylostoma caninum</name>
    <name type="common">Dog hookworm</name>
    <dbReference type="NCBI Taxonomy" id="29170"/>
    <lineage>
        <taxon>Eukaryota</taxon>
        <taxon>Metazoa</taxon>
        <taxon>Ecdysozoa</taxon>
        <taxon>Nematoda</taxon>
        <taxon>Chromadorea</taxon>
        <taxon>Rhabditida</taxon>
        <taxon>Rhabditina</taxon>
        <taxon>Rhabditomorpha</taxon>
        <taxon>Strongyloidea</taxon>
        <taxon>Ancylostomatidae</taxon>
        <taxon>Ancylostomatinae</taxon>
        <taxon>Ancylostoma</taxon>
    </lineage>
</organism>